<dbReference type="STRING" id="1195760.SAMN05444281_0467"/>
<feature type="domain" description="Fumarylacetoacetase-like C-terminal" evidence="3">
    <location>
        <begin position="75"/>
        <end position="277"/>
    </location>
</feature>
<dbReference type="Proteomes" id="UP000184109">
    <property type="component" value="Unassembled WGS sequence"/>
</dbReference>
<dbReference type="GO" id="GO:0019752">
    <property type="term" value="P:carboxylic acid metabolic process"/>
    <property type="evidence" value="ECO:0007669"/>
    <property type="project" value="UniProtKB-ARBA"/>
</dbReference>
<name>A0A1M5SRG8_9FLAO</name>
<dbReference type="EMBL" id="FQXQ01000001">
    <property type="protein sequence ID" value="SHH41040.1"/>
    <property type="molecule type" value="Genomic_DNA"/>
</dbReference>
<gene>
    <name evidence="4" type="ORF">SAMN05444281_0467</name>
</gene>
<dbReference type="InterPro" id="IPR011234">
    <property type="entry name" value="Fumarylacetoacetase-like_C"/>
</dbReference>
<proteinExistence type="inferred from homology"/>
<dbReference type="RefSeq" id="WP_073118067.1">
    <property type="nucleotide sequence ID" value="NZ_BMEN01000001.1"/>
</dbReference>
<evidence type="ECO:0000313" key="5">
    <source>
        <dbReference type="Proteomes" id="UP000184109"/>
    </source>
</evidence>
<dbReference type="PANTHER" id="PTHR42796">
    <property type="entry name" value="FUMARYLACETOACETATE HYDROLASE DOMAIN-CONTAINING PROTEIN 2A-RELATED"/>
    <property type="match status" value="1"/>
</dbReference>
<dbReference type="Pfam" id="PF01557">
    <property type="entry name" value="FAA_hydrolase"/>
    <property type="match status" value="1"/>
</dbReference>
<organism evidence="4 5">
    <name type="scientific">Wenyingzhuangia marina</name>
    <dbReference type="NCBI Taxonomy" id="1195760"/>
    <lineage>
        <taxon>Bacteria</taxon>
        <taxon>Pseudomonadati</taxon>
        <taxon>Bacteroidota</taxon>
        <taxon>Flavobacteriia</taxon>
        <taxon>Flavobacteriales</taxon>
        <taxon>Flavobacteriaceae</taxon>
        <taxon>Wenyingzhuangia</taxon>
    </lineage>
</organism>
<evidence type="ECO:0000256" key="2">
    <source>
        <dbReference type="ARBA" id="ARBA00022723"/>
    </source>
</evidence>
<dbReference type="InterPro" id="IPR036663">
    <property type="entry name" value="Fumarylacetoacetase_C_sf"/>
</dbReference>
<keyword evidence="2" id="KW-0479">Metal-binding</keyword>
<dbReference type="FunFam" id="3.90.850.10:FF:000002">
    <property type="entry name" value="2-hydroxyhepta-2,4-diene-1,7-dioate isomerase"/>
    <property type="match status" value="1"/>
</dbReference>
<keyword evidence="5" id="KW-1185">Reference proteome</keyword>
<evidence type="ECO:0000259" key="3">
    <source>
        <dbReference type="Pfam" id="PF01557"/>
    </source>
</evidence>
<comment type="similarity">
    <text evidence="1">Belongs to the FAH family.</text>
</comment>
<dbReference type="InterPro" id="IPR051121">
    <property type="entry name" value="FAH"/>
</dbReference>
<evidence type="ECO:0000256" key="1">
    <source>
        <dbReference type="ARBA" id="ARBA00010211"/>
    </source>
</evidence>
<dbReference type="PANTHER" id="PTHR42796:SF4">
    <property type="entry name" value="FUMARYLACETOACETATE HYDROLASE DOMAIN-CONTAINING PROTEIN 2A"/>
    <property type="match status" value="1"/>
</dbReference>
<protein>
    <submittedName>
        <fullName evidence="4">2-keto-4-pentenoate hydratase/2-oxohepta-3-ene-1,7-dioic acid hydratase (Catechol pathway)</fullName>
    </submittedName>
</protein>
<reference evidence="5" key="1">
    <citation type="submission" date="2016-11" db="EMBL/GenBank/DDBJ databases">
        <authorList>
            <person name="Varghese N."/>
            <person name="Submissions S."/>
        </authorList>
    </citation>
    <scope>NUCLEOTIDE SEQUENCE [LARGE SCALE GENOMIC DNA]</scope>
    <source>
        <strain evidence="5">DSM 100572</strain>
    </source>
</reference>
<dbReference type="GO" id="GO:0046872">
    <property type="term" value="F:metal ion binding"/>
    <property type="evidence" value="ECO:0007669"/>
    <property type="project" value="UniProtKB-KW"/>
</dbReference>
<dbReference type="GO" id="GO:0016853">
    <property type="term" value="F:isomerase activity"/>
    <property type="evidence" value="ECO:0007669"/>
    <property type="project" value="UniProtKB-ARBA"/>
</dbReference>
<dbReference type="OrthoDB" id="9805307at2"/>
<evidence type="ECO:0000313" key="4">
    <source>
        <dbReference type="EMBL" id="SHH41040.1"/>
    </source>
</evidence>
<dbReference type="Gene3D" id="3.90.850.10">
    <property type="entry name" value="Fumarylacetoacetase-like, C-terminal domain"/>
    <property type="match status" value="1"/>
</dbReference>
<sequence>MKLIRFGAEGAEQPGIITASGKKIDVSAFGQDYNEDFFGGDGIERLSAWLEKNEASCPEIGDDVRLGAPLTRPSKIVCVGLNYAKHAEETGAAIPEEPILFFKSTTALCGPNDEVMIPKNSEKTDWEVELAIIIGKKASYVELEDANDHIAGYALHNDISERAFQIEKGGQWCKGKGCDTFAPLGPFIATKDEVKNPNDLELWLELNGERLQHSSTNDFIFNVQEVVSYISQFMTLLPGDVISTGTPSGVGLGFNPPKYLKPGDVMELGIEGLGTSKQVCKGYSKK</sequence>
<dbReference type="AlphaFoldDB" id="A0A1M5SRG8"/>
<dbReference type="SUPFAM" id="SSF56529">
    <property type="entry name" value="FAH"/>
    <property type="match status" value="1"/>
</dbReference>
<accession>A0A1M5SRG8</accession>